<protein>
    <submittedName>
        <fullName evidence="1">Uncharacterized protein</fullName>
    </submittedName>
</protein>
<organism evidence="1 2">
    <name type="scientific">Usitatibacter palustris</name>
    <dbReference type="NCBI Taxonomy" id="2732487"/>
    <lineage>
        <taxon>Bacteria</taxon>
        <taxon>Pseudomonadati</taxon>
        <taxon>Pseudomonadota</taxon>
        <taxon>Betaproteobacteria</taxon>
        <taxon>Nitrosomonadales</taxon>
        <taxon>Usitatibacteraceae</taxon>
        <taxon>Usitatibacter</taxon>
    </lineage>
</organism>
<proteinExistence type="predicted"/>
<dbReference type="RefSeq" id="WP_171160132.1">
    <property type="nucleotide sequence ID" value="NZ_CP053073.1"/>
</dbReference>
<dbReference type="EMBL" id="CP053073">
    <property type="protein sequence ID" value="QJR13507.1"/>
    <property type="molecule type" value="Genomic_DNA"/>
</dbReference>
<gene>
    <name evidence="1" type="ORF">DSM104440_00291</name>
</gene>
<dbReference type="AlphaFoldDB" id="A0A6M4H6E3"/>
<evidence type="ECO:0000313" key="1">
    <source>
        <dbReference type="EMBL" id="QJR13507.1"/>
    </source>
</evidence>
<accession>A0A6M4H6E3</accession>
<dbReference type="InParanoid" id="A0A6M4H6E3"/>
<sequence>MGAVEKLELLIKSLSPEELAKFREWFAEFDAQIWDRQIEADAAAGKLDRLIEESMADHRAGKTRPL</sequence>
<evidence type="ECO:0000313" key="2">
    <source>
        <dbReference type="Proteomes" id="UP000503096"/>
    </source>
</evidence>
<keyword evidence="2" id="KW-1185">Reference proteome</keyword>
<dbReference type="KEGG" id="upl:DSM104440_00291"/>
<name>A0A6M4H6E3_9PROT</name>
<dbReference type="Proteomes" id="UP000503096">
    <property type="component" value="Chromosome"/>
</dbReference>
<reference evidence="1 2" key="1">
    <citation type="submission" date="2020-04" db="EMBL/GenBank/DDBJ databases">
        <title>Usitatibacter rugosus gen. nov., sp. nov. and Usitatibacter palustris sp. nov., novel members of Usitatibacteraceae fam. nov. within the order Nitrosomonadales isolated from soil.</title>
        <authorList>
            <person name="Huber K.J."/>
            <person name="Neumann-Schaal M."/>
            <person name="Geppert A."/>
            <person name="Luckner M."/>
            <person name="Wanner G."/>
            <person name="Overmann J."/>
        </authorList>
    </citation>
    <scope>NUCLEOTIDE SEQUENCE [LARGE SCALE GENOMIC DNA]</scope>
    <source>
        <strain evidence="1 2">Swamp67</strain>
    </source>
</reference>